<reference evidence="1" key="1">
    <citation type="submission" date="2021-11" db="EMBL/GenBank/DDBJ databases">
        <authorList>
            <consortium name="Genoscope - CEA"/>
            <person name="William W."/>
        </authorList>
    </citation>
    <scope>NUCLEOTIDE SEQUENCE</scope>
</reference>
<proteinExistence type="predicted"/>
<dbReference type="AlphaFoldDB" id="A0A8J2WRF9"/>
<gene>
    <name evidence="1" type="ORF">PECAL_1P06700</name>
</gene>
<protein>
    <submittedName>
        <fullName evidence="1">Uncharacterized protein</fullName>
    </submittedName>
</protein>
<name>A0A8J2WRF9_9STRA</name>
<dbReference type="EMBL" id="CAKKNE010000001">
    <property type="protein sequence ID" value="CAH0364314.1"/>
    <property type="molecule type" value="Genomic_DNA"/>
</dbReference>
<keyword evidence="2" id="KW-1185">Reference proteome</keyword>
<dbReference type="Proteomes" id="UP000789595">
    <property type="component" value="Unassembled WGS sequence"/>
</dbReference>
<evidence type="ECO:0000313" key="2">
    <source>
        <dbReference type="Proteomes" id="UP000789595"/>
    </source>
</evidence>
<accession>A0A8J2WRF9</accession>
<comment type="caution">
    <text evidence="1">The sequence shown here is derived from an EMBL/GenBank/DDBJ whole genome shotgun (WGS) entry which is preliminary data.</text>
</comment>
<evidence type="ECO:0000313" key="1">
    <source>
        <dbReference type="EMBL" id="CAH0364314.1"/>
    </source>
</evidence>
<sequence length="255" mass="26502">MYKVLLVLASAAALKRPQRALSVRGGELGLNADTAIQVGTGLMGVAGAYTVIDPAGNLDKYGVSKPDASAVNMMAWAGGWQVALAAIYAADAEKAVGLSGYIAAWTLLAQSRVSDVMGGPKASTYVWTAICAALGYKTLRDDLSPWPLVAVWTLNGIQQHFMRDQCLEMYGCNKQSALGKAMMGVSGQSMLMGAAYLIALTKGKSQAEAFGISWAVGAALAAKFCITEADDLKVPKAGPGVWAVISAGIAYACLK</sequence>
<organism evidence="1 2">
    <name type="scientific">Pelagomonas calceolata</name>
    <dbReference type="NCBI Taxonomy" id="35677"/>
    <lineage>
        <taxon>Eukaryota</taxon>
        <taxon>Sar</taxon>
        <taxon>Stramenopiles</taxon>
        <taxon>Ochrophyta</taxon>
        <taxon>Pelagophyceae</taxon>
        <taxon>Pelagomonadales</taxon>
        <taxon>Pelagomonadaceae</taxon>
        <taxon>Pelagomonas</taxon>
    </lineage>
</organism>